<dbReference type="PANTHER" id="PTHR46124:SF2">
    <property type="entry name" value="D-AMINOACYL-TRNA DEACYLASE"/>
    <property type="match status" value="1"/>
</dbReference>
<dbReference type="PROSITE" id="PS01091">
    <property type="entry name" value="TATD_3"/>
    <property type="match status" value="1"/>
</dbReference>
<keyword evidence="3" id="KW-0378">Hydrolase</keyword>
<accession>A0A919CQA0</accession>
<dbReference type="PROSITE" id="PS01090">
    <property type="entry name" value="TATD_2"/>
    <property type="match status" value="1"/>
</dbReference>
<evidence type="ECO:0000256" key="1">
    <source>
        <dbReference type="ARBA" id="ARBA00009275"/>
    </source>
</evidence>
<dbReference type="AlphaFoldDB" id="A0A919CQA0"/>
<dbReference type="Pfam" id="PF01026">
    <property type="entry name" value="TatD_DNase"/>
    <property type="match status" value="1"/>
</dbReference>
<dbReference type="InterPro" id="IPR032466">
    <property type="entry name" value="Metal_Hydrolase"/>
</dbReference>
<proteinExistence type="inferred from homology"/>
<feature type="binding site" evidence="4">
    <location>
        <position position="13"/>
    </location>
    <ligand>
        <name>a divalent metal cation</name>
        <dbReference type="ChEBI" id="CHEBI:60240"/>
        <label>1</label>
    </ligand>
</feature>
<evidence type="ECO:0000256" key="3">
    <source>
        <dbReference type="ARBA" id="ARBA00022801"/>
    </source>
</evidence>
<feature type="binding site" evidence="4">
    <location>
        <position position="210"/>
    </location>
    <ligand>
        <name>a divalent metal cation</name>
        <dbReference type="ChEBI" id="CHEBI:60240"/>
        <label>1</label>
    </ligand>
</feature>
<dbReference type="Proteomes" id="UP000630353">
    <property type="component" value="Unassembled WGS sequence"/>
</dbReference>
<dbReference type="GO" id="GO:0016788">
    <property type="term" value="F:hydrolase activity, acting on ester bonds"/>
    <property type="evidence" value="ECO:0007669"/>
    <property type="project" value="InterPro"/>
</dbReference>
<protein>
    <submittedName>
        <fullName evidence="5">LuxR family transcriptional regulator</fullName>
    </submittedName>
</protein>
<dbReference type="CDD" id="cd01310">
    <property type="entry name" value="TatD_DNAse"/>
    <property type="match status" value="1"/>
</dbReference>
<gene>
    <name evidence="5" type="ORF">GCM10017083_17580</name>
</gene>
<evidence type="ECO:0000313" key="6">
    <source>
        <dbReference type="Proteomes" id="UP000630353"/>
    </source>
</evidence>
<name>A0A919CQA0_9PROT</name>
<dbReference type="RefSeq" id="WP_189988558.1">
    <property type="nucleotide sequence ID" value="NZ_BMZS01000003.1"/>
</dbReference>
<comment type="similarity">
    <text evidence="1">Belongs to the metallo-dependent hydrolases superfamily. TatD-type hydrolase family.</text>
</comment>
<feature type="binding site" evidence="4">
    <location>
        <position position="11"/>
    </location>
    <ligand>
        <name>a divalent metal cation</name>
        <dbReference type="ChEBI" id="CHEBI:60240"/>
        <label>1</label>
    </ligand>
</feature>
<dbReference type="GO" id="GO:0046872">
    <property type="term" value="F:metal ion binding"/>
    <property type="evidence" value="ECO:0007669"/>
    <property type="project" value="UniProtKB-KW"/>
</dbReference>
<dbReference type="SUPFAM" id="SSF51556">
    <property type="entry name" value="Metallo-dependent hydrolases"/>
    <property type="match status" value="1"/>
</dbReference>
<feature type="binding site" evidence="4">
    <location>
        <position position="160"/>
    </location>
    <ligand>
        <name>a divalent metal cation</name>
        <dbReference type="ChEBI" id="CHEBI:60240"/>
        <label>2</label>
    </ligand>
</feature>
<dbReference type="Gene3D" id="3.20.20.140">
    <property type="entry name" value="Metal-dependent hydrolases"/>
    <property type="match status" value="1"/>
</dbReference>
<evidence type="ECO:0000256" key="4">
    <source>
        <dbReference type="PIRSR" id="PIRSR005902-1"/>
    </source>
</evidence>
<organism evidence="5 6">
    <name type="scientific">Thalassobaculum fulvum</name>
    <dbReference type="NCBI Taxonomy" id="1633335"/>
    <lineage>
        <taxon>Bacteria</taxon>
        <taxon>Pseudomonadati</taxon>
        <taxon>Pseudomonadota</taxon>
        <taxon>Alphaproteobacteria</taxon>
        <taxon>Rhodospirillales</taxon>
        <taxon>Thalassobaculaceae</taxon>
        <taxon>Thalassobaculum</taxon>
    </lineage>
</organism>
<dbReference type="PIRSF" id="PIRSF005902">
    <property type="entry name" value="DNase_TatD"/>
    <property type="match status" value="1"/>
</dbReference>
<dbReference type="InterPro" id="IPR015991">
    <property type="entry name" value="TatD/YcfH-like"/>
</dbReference>
<dbReference type="InterPro" id="IPR018228">
    <property type="entry name" value="DNase_TatD-rel_CS"/>
</dbReference>
<reference evidence="5" key="1">
    <citation type="journal article" date="2014" name="Int. J. Syst. Evol. Microbiol.">
        <title>Complete genome sequence of Corynebacterium casei LMG S-19264T (=DSM 44701T), isolated from a smear-ripened cheese.</title>
        <authorList>
            <consortium name="US DOE Joint Genome Institute (JGI-PGF)"/>
            <person name="Walter F."/>
            <person name="Albersmeier A."/>
            <person name="Kalinowski J."/>
            <person name="Ruckert C."/>
        </authorList>
    </citation>
    <scope>NUCLEOTIDE SEQUENCE</scope>
    <source>
        <strain evidence="5">KCTC 42651</strain>
    </source>
</reference>
<dbReference type="GO" id="GO:0004536">
    <property type="term" value="F:DNA nuclease activity"/>
    <property type="evidence" value="ECO:0007669"/>
    <property type="project" value="InterPro"/>
</dbReference>
<feature type="binding site" evidence="4">
    <location>
        <position position="98"/>
    </location>
    <ligand>
        <name>a divalent metal cation</name>
        <dbReference type="ChEBI" id="CHEBI:60240"/>
        <label>1</label>
    </ligand>
</feature>
<comment type="caution">
    <text evidence="5">The sequence shown here is derived from an EMBL/GenBank/DDBJ whole genome shotgun (WGS) entry which is preliminary data.</text>
</comment>
<reference evidence="5" key="2">
    <citation type="submission" date="2020-09" db="EMBL/GenBank/DDBJ databases">
        <authorList>
            <person name="Sun Q."/>
            <person name="Kim S."/>
        </authorList>
    </citation>
    <scope>NUCLEOTIDE SEQUENCE</scope>
    <source>
        <strain evidence="5">KCTC 42651</strain>
    </source>
</reference>
<dbReference type="PROSITE" id="PS01137">
    <property type="entry name" value="TATD_1"/>
    <property type="match status" value="1"/>
</dbReference>
<keyword evidence="6" id="KW-1185">Reference proteome</keyword>
<dbReference type="GO" id="GO:0005829">
    <property type="term" value="C:cytosol"/>
    <property type="evidence" value="ECO:0007669"/>
    <property type="project" value="TreeGrafter"/>
</dbReference>
<feature type="binding site" evidence="4">
    <location>
        <position position="134"/>
    </location>
    <ligand>
        <name>a divalent metal cation</name>
        <dbReference type="ChEBI" id="CHEBI:60240"/>
        <label>2</label>
    </ligand>
</feature>
<evidence type="ECO:0000256" key="2">
    <source>
        <dbReference type="ARBA" id="ARBA00022723"/>
    </source>
</evidence>
<dbReference type="FunFam" id="3.20.20.140:FF:000005">
    <property type="entry name" value="TatD family hydrolase"/>
    <property type="match status" value="1"/>
</dbReference>
<keyword evidence="2 4" id="KW-0479">Metal-binding</keyword>
<dbReference type="PANTHER" id="PTHR46124">
    <property type="entry name" value="D-AMINOACYL-TRNA DEACYLASE"/>
    <property type="match status" value="1"/>
</dbReference>
<dbReference type="InterPro" id="IPR001130">
    <property type="entry name" value="TatD-like"/>
</dbReference>
<sequence length="273" mass="30025">MTRPPPLVDSHCHLDFPDFADELDEVVARARRAGLVRLVTIGTRVRQFDKVLAIAERFEDVYCTVGTHPHNAGEETDVTADQLVALAESSPKVVGIGECGLDYFYDHGPREAQAAGFRTHIEAARRTGLPVIVHTRDADEDTWKILEACYAEGPFTGVLHCFSSGRELAMRAVDIGFYVSLSGIVTFKKSEDIRATVADLPADRLLVETDAPYLAPPPYRGKRNEPAYVVHTHQVVAEVKGMSVEASAEQTTRNFFRLFSKVPPPAHLALDAA</sequence>
<dbReference type="NCBIfam" id="TIGR00010">
    <property type="entry name" value="YchF/TatD family DNA exonuclease"/>
    <property type="match status" value="1"/>
</dbReference>
<evidence type="ECO:0000313" key="5">
    <source>
        <dbReference type="EMBL" id="GHD47323.1"/>
    </source>
</evidence>
<dbReference type="EMBL" id="BMZS01000003">
    <property type="protein sequence ID" value="GHD47323.1"/>
    <property type="molecule type" value="Genomic_DNA"/>
</dbReference>